<dbReference type="EMBL" id="PKHR02000011">
    <property type="protein sequence ID" value="MEM5985301.1"/>
    <property type="molecule type" value="Genomic_DNA"/>
</dbReference>
<dbReference type="PANTHER" id="PTHR32182">
    <property type="entry name" value="DNA REPLICATION AND REPAIR PROTEIN RECF"/>
    <property type="match status" value="1"/>
</dbReference>
<evidence type="ECO:0000313" key="3">
    <source>
        <dbReference type="EMBL" id="MEM5985301.1"/>
    </source>
</evidence>
<dbReference type="RefSeq" id="WP_101735537.1">
    <property type="nucleotide sequence ID" value="NZ_PKHR02000011.1"/>
</dbReference>
<organism evidence="3 4">
    <name type="scientific">Corynebacterium hesseae</name>
    <dbReference type="NCBI Taxonomy" id="2913502"/>
    <lineage>
        <taxon>Bacteria</taxon>
        <taxon>Bacillati</taxon>
        <taxon>Actinomycetota</taxon>
        <taxon>Actinomycetes</taxon>
        <taxon>Mycobacteriales</taxon>
        <taxon>Corynebacteriaceae</taxon>
        <taxon>Corynebacterium</taxon>
    </lineage>
</organism>
<evidence type="ECO:0000313" key="4">
    <source>
        <dbReference type="Proteomes" id="UP000235104"/>
    </source>
</evidence>
<dbReference type="InterPro" id="IPR027417">
    <property type="entry name" value="P-loop_NTPase"/>
</dbReference>
<dbReference type="Proteomes" id="UP000235104">
    <property type="component" value="Unassembled WGS sequence"/>
</dbReference>
<name>A0ABU9UGF3_9CORY</name>
<accession>A0ABU9UGF3</accession>
<dbReference type="Pfam" id="PF13304">
    <property type="entry name" value="AAA_21"/>
    <property type="match status" value="1"/>
</dbReference>
<dbReference type="Gene3D" id="3.40.50.300">
    <property type="entry name" value="P-loop containing nucleotide triphosphate hydrolases"/>
    <property type="match status" value="1"/>
</dbReference>
<reference evidence="3" key="1">
    <citation type="submission" date="2017-12" db="EMBL/GenBank/DDBJ databases">
        <authorList>
            <person name="Thomas-White K."/>
            <person name="Wolfe A.J."/>
        </authorList>
    </citation>
    <scope>NUCLEOTIDE SEQUENCE</scope>
    <source>
        <strain evidence="3">UMB0043</strain>
    </source>
</reference>
<gene>
    <name evidence="3" type="ORF">CYJ44_003915</name>
</gene>
<comment type="caution">
    <text evidence="3">The sequence shown here is derived from an EMBL/GenBank/DDBJ whole genome shotgun (WGS) entry which is preliminary data.</text>
</comment>
<keyword evidence="1" id="KW-0227">DNA damage</keyword>
<dbReference type="PANTHER" id="PTHR32182:SF22">
    <property type="entry name" value="ATP-DEPENDENT ENDONUCLEASE, OLD FAMILY-RELATED"/>
    <property type="match status" value="1"/>
</dbReference>
<evidence type="ECO:0000259" key="2">
    <source>
        <dbReference type="Pfam" id="PF13304"/>
    </source>
</evidence>
<evidence type="ECO:0000256" key="1">
    <source>
        <dbReference type="ARBA" id="ARBA00023236"/>
    </source>
</evidence>
<keyword evidence="4" id="KW-1185">Reference proteome</keyword>
<dbReference type="NCBIfam" id="NF045780">
    <property type="entry name" value="TrlF_fam_ATP"/>
    <property type="match status" value="1"/>
</dbReference>
<keyword evidence="1" id="KW-0742">SOS response</keyword>
<dbReference type="SUPFAM" id="SSF52540">
    <property type="entry name" value="P-loop containing nucleoside triphosphate hydrolases"/>
    <property type="match status" value="1"/>
</dbReference>
<feature type="domain" description="ATPase AAA-type core" evidence="2">
    <location>
        <begin position="862"/>
        <end position="930"/>
    </location>
</feature>
<dbReference type="InterPro" id="IPR054787">
    <property type="entry name" value="TrlF_ATPase"/>
</dbReference>
<dbReference type="InterPro" id="IPR003959">
    <property type="entry name" value="ATPase_AAA_core"/>
</dbReference>
<proteinExistence type="predicted"/>
<protein>
    <submittedName>
        <fullName evidence="3">TrlF family AAA-like ATPase</fullName>
    </submittedName>
</protein>
<sequence length="1000" mass="113216">MNQFGDQWNRIDLHVHTPYSNETEYGDSESEETWNAFFTALEDLDEKVAVLGINDYWSIDGYKRVLEAKNEGRLKNVKLLLPVVEMRLYEYSTKRYIQNFHVLFSSDISPEIIEEKFLRKLTCRPGFDSEEDFAYGLNDDDLFRLGCLLERQNGSKLDRKEMERRRSGLISSARSAFFVSHEDITSILEATPDFSNRTLQFAGYSEMSDFRDKGPTASYRKTLLNAVDALLIASPKKSSFDRALEKVRGYEESACLLHSSDGHRFDDGVEDSRYLGLSQMWARCSFSFESLKFAIAHPSSRLSYGQPQEVERKSRPEFNAIESVAVVLKGKVSREAGFPEFSYNFPVNPGYSVIVGNKGQGKSALADWISYTASDFDDSKYSFLNGHRFRPAPERELNYYEARSKWKGKGELSKAWKKSAEHSVSRIDYYPQNYLESLCNADPQSEKRKWLDNLVQELLFRRTPMAVKGEAHSFDELLRKFKDSKVSAHLSTAEFDAAQVFLLVKRAVELDSLGLSKKKSEVSRRIEELRTEVRSDGFSTVDSDRLSSFVSFLDQRAKKWAPVGDGTDLSFPDKQDALLRLRDFLKSIWIDSQVDKVKQLPSLQDQVFAKAIIKRVESRLEKAVEEAWVSSSSELDMLEGLFKSARTEKQDISKVLREELSIALEEKQRVTGDSEKLQQLAQLSSGKCDPRTDTWSLRGIEALEQEFHESEKSLEELREGFTTAFTKAVVGLSESVRGLNTVFNEMLSKSKLKEIGIGVGVRVMDALNDDQARAAVNVGASRELEHALDLRNSLYSEGLCGGTRLEEIAGQYYDSVVRLTRLLVGNPKNLSKRAKTSAEIICSELLDPSRSRLSFELELSGTPLQALSPGQRGLVLMLFVLYLDDSNNVLVLDQPEDNLDNETIKSLLLPAIEDARKRRQVIIVTHNANIGVLGDPDQVVICEKGESAFTVQSGSLSEPRIQEQLLGLLEGAEDAFRDRGKRYGFVLKRKRDHTIVNSFV</sequence>